<evidence type="ECO:0000313" key="1">
    <source>
        <dbReference type="EMBL" id="ERN10506.1"/>
    </source>
</evidence>
<sequence>MKHFNWKGPDVSSMGTKALPKIQWQNTKVILAIHKGDLKDQKSDVIPSVPVQIAPSPGPPFLSYSNPKPGSSVNAVSSISINTSLYASTWKARIDISDVDKAQGC</sequence>
<protein>
    <submittedName>
        <fullName evidence="1">Uncharacterized protein</fullName>
    </submittedName>
</protein>
<dbReference type="EMBL" id="KI392824">
    <property type="protein sequence ID" value="ERN10506.1"/>
    <property type="molecule type" value="Genomic_DNA"/>
</dbReference>
<proteinExistence type="predicted"/>
<organism evidence="1 2">
    <name type="scientific">Amborella trichopoda</name>
    <dbReference type="NCBI Taxonomy" id="13333"/>
    <lineage>
        <taxon>Eukaryota</taxon>
        <taxon>Viridiplantae</taxon>
        <taxon>Streptophyta</taxon>
        <taxon>Embryophyta</taxon>
        <taxon>Tracheophyta</taxon>
        <taxon>Spermatophyta</taxon>
        <taxon>Magnoliopsida</taxon>
        <taxon>Amborellales</taxon>
        <taxon>Amborellaceae</taxon>
        <taxon>Amborella</taxon>
    </lineage>
</organism>
<dbReference type="Proteomes" id="UP000017836">
    <property type="component" value="Unassembled WGS sequence"/>
</dbReference>
<accession>W1PS21</accession>
<dbReference type="AlphaFoldDB" id="W1PS21"/>
<name>W1PS21_AMBTC</name>
<evidence type="ECO:0000313" key="2">
    <source>
        <dbReference type="Proteomes" id="UP000017836"/>
    </source>
</evidence>
<keyword evidence="2" id="KW-1185">Reference proteome</keyword>
<dbReference type="Gramene" id="ERN10506">
    <property type="protein sequence ID" value="ERN10506"/>
    <property type="gene ID" value="AMTR_s00166p00019440"/>
</dbReference>
<gene>
    <name evidence="1" type="ORF">AMTR_s00166p00019440</name>
</gene>
<dbReference type="HOGENOM" id="CLU_2240272_0_0_1"/>
<reference evidence="2" key="1">
    <citation type="journal article" date="2013" name="Science">
        <title>The Amborella genome and the evolution of flowering plants.</title>
        <authorList>
            <consortium name="Amborella Genome Project"/>
        </authorList>
    </citation>
    <scope>NUCLEOTIDE SEQUENCE [LARGE SCALE GENOMIC DNA]</scope>
</reference>